<sequence>MKICIIYDSEGGHTEALAKAISSGAKQTGEATVYLHHVDEADVHMIADMDAIIWGCPGHFGSISSGLKSWIDKMGFLWAHGMLVDKVGAVFCTIATTHGGLEATLINLLTPMLHQGMVICGLPGNITENALYGSYYGVGISCPVESNVLLSEQDRALGKALGERVVHITKKMKSEQR</sequence>
<dbReference type="InterPro" id="IPR029039">
    <property type="entry name" value="Flavoprotein-like_sf"/>
</dbReference>
<accession>A0ABW8RGD0</accession>
<proteinExistence type="predicted"/>
<dbReference type="PROSITE" id="PS00201">
    <property type="entry name" value="FLAVODOXIN"/>
    <property type="match status" value="1"/>
</dbReference>
<keyword evidence="3" id="KW-1185">Reference proteome</keyword>
<dbReference type="Gene3D" id="3.40.50.360">
    <property type="match status" value="1"/>
</dbReference>
<reference evidence="2 3" key="1">
    <citation type="submission" date="2024-11" db="EMBL/GenBank/DDBJ databases">
        <authorList>
            <person name="Lucas J.A."/>
        </authorList>
    </citation>
    <scope>NUCLEOTIDE SEQUENCE [LARGE SCALE GENOMIC DNA]</scope>
    <source>
        <strain evidence="2 3">Z 5.4</strain>
    </source>
</reference>
<dbReference type="Pfam" id="PF03358">
    <property type="entry name" value="FMN_red"/>
    <property type="match status" value="1"/>
</dbReference>
<dbReference type="InterPro" id="IPR005025">
    <property type="entry name" value="FMN_Rdtase-like_dom"/>
</dbReference>
<evidence type="ECO:0000259" key="1">
    <source>
        <dbReference type="PROSITE" id="PS50902"/>
    </source>
</evidence>
<dbReference type="PANTHER" id="PTHR30546">
    <property type="entry name" value="FLAVODOXIN-RELATED PROTEIN WRBA-RELATED"/>
    <property type="match status" value="1"/>
</dbReference>
<gene>
    <name evidence="2" type="ORF">ACJEBI_13700</name>
</gene>
<dbReference type="PROSITE" id="PS50902">
    <property type="entry name" value="FLAVODOXIN_LIKE"/>
    <property type="match status" value="1"/>
</dbReference>
<protein>
    <submittedName>
        <fullName evidence="2">NAD(P)H-dependent oxidoreductase</fullName>
    </submittedName>
</protein>
<dbReference type="InterPro" id="IPR001226">
    <property type="entry name" value="Flavodoxin_CS"/>
</dbReference>
<dbReference type="Proteomes" id="UP001623041">
    <property type="component" value="Unassembled WGS sequence"/>
</dbReference>
<organism evidence="2 3">
    <name type="scientific">Bacillus salipaludis</name>
    <dbReference type="NCBI Taxonomy" id="2547811"/>
    <lineage>
        <taxon>Bacteria</taxon>
        <taxon>Bacillati</taxon>
        <taxon>Bacillota</taxon>
        <taxon>Bacilli</taxon>
        <taxon>Bacillales</taxon>
        <taxon>Bacillaceae</taxon>
        <taxon>Bacillus</taxon>
    </lineage>
</organism>
<evidence type="ECO:0000313" key="3">
    <source>
        <dbReference type="Proteomes" id="UP001623041"/>
    </source>
</evidence>
<dbReference type="EMBL" id="JBJHQH010000009">
    <property type="protein sequence ID" value="MFK9092537.1"/>
    <property type="molecule type" value="Genomic_DNA"/>
</dbReference>
<dbReference type="SUPFAM" id="SSF52218">
    <property type="entry name" value="Flavoproteins"/>
    <property type="match status" value="1"/>
</dbReference>
<evidence type="ECO:0000313" key="2">
    <source>
        <dbReference type="EMBL" id="MFK9092537.1"/>
    </source>
</evidence>
<dbReference type="RefSeq" id="WP_406581113.1">
    <property type="nucleotide sequence ID" value="NZ_JBJHQH010000009.1"/>
</dbReference>
<dbReference type="PANTHER" id="PTHR30546:SF23">
    <property type="entry name" value="FLAVOPROTEIN-LIKE PROTEIN YCP4-RELATED"/>
    <property type="match status" value="1"/>
</dbReference>
<comment type="caution">
    <text evidence="2">The sequence shown here is derived from an EMBL/GenBank/DDBJ whole genome shotgun (WGS) entry which is preliminary data.</text>
</comment>
<name>A0ABW8RGD0_9BACI</name>
<feature type="domain" description="Flavodoxin-like" evidence="1">
    <location>
        <begin position="3"/>
        <end position="162"/>
    </location>
</feature>
<dbReference type="InterPro" id="IPR008254">
    <property type="entry name" value="Flavodoxin/NO_synth"/>
</dbReference>